<feature type="compositionally biased region" description="Basic residues" evidence="9">
    <location>
        <begin position="883"/>
        <end position="892"/>
    </location>
</feature>
<dbReference type="InterPro" id="IPR003149">
    <property type="entry name" value="Fe_hydrogenase_ssu"/>
</dbReference>
<comment type="caution">
    <text evidence="13">The sequence shown here is derived from an EMBL/GenBank/DDBJ whole genome shotgun (WGS) entry which is preliminary data.</text>
</comment>
<dbReference type="InterPro" id="IPR008254">
    <property type="entry name" value="Flavodoxin/NO_synth"/>
</dbReference>
<dbReference type="InterPro" id="IPR036991">
    <property type="entry name" value="Fe_hydrogenase_ssu_sf"/>
</dbReference>
<feature type="repeat" description="WD" evidence="8">
    <location>
        <begin position="16"/>
        <end position="55"/>
    </location>
</feature>
<dbReference type="InterPro" id="IPR029039">
    <property type="entry name" value="Flavoprotein-like_sf"/>
</dbReference>
<dbReference type="PANTHER" id="PTHR11615">
    <property type="entry name" value="NITRATE, FORMATE, IRON DEHYDROGENASE"/>
    <property type="match status" value="1"/>
</dbReference>
<dbReference type="SUPFAM" id="SSF53920">
    <property type="entry name" value="Fe-only hydrogenase"/>
    <property type="match status" value="2"/>
</dbReference>
<dbReference type="Pfam" id="PF00400">
    <property type="entry name" value="WD40"/>
    <property type="match status" value="5"/>
</dbReference>
<dbReference type="InterPro" id="IPR009016">
    <property type="entry name" value="Fe_hydrogenase"/>
</dbReference>
<feature type="domain" description="4Fe-4S ferredoxin-type" evidence="12">
    <location>
        <begin position="561"/>
        <end position="591"/>
    </location>
</feature>
<dbReference type="InterPro" id="IPR015943">
    <property type="entry name" value="WD40/YVTN_repeat-like_dom_sf"/>
</dbReference>
<evidence type="ECO:0000256" key="7">
    <source>
        <dbReference type="ARBA" id="ARBA00023014"/>
    </source>
</evidence>
<dbReference type="Proteomes" id="UP001146793">
    <property type="component" value="Unassembled WGS sequence"/>
</dbReference>
<dbReference type="InterPro" id="IPR001680">
    <property type="entry name" value="WD40_rpt"/>
</dbReference>
<feature type="region of interest" description="Disordered" evidence="9">
    <location>
        <begin position="874"/>
        <end position="915"/>
    </location>
</feature>
<comment type="similarity">
    <text evidence="1">Belongs to the NARF family.</text>
</comment>
<dbReference type="Gene3D" id="3.30.70.20">
    <property type="match status" value="1"/>
</dbReference>
<dbReference type="Gene3D" id="3.40.50.360">
    <property type="match status" value="1"/>
</dbReference>
<dbReference type="InterPro" id="IPR050340">
    <property type="entry name" value="Cytosolic_Fe-S_CAF"/>
</dbReference>
<dbReference type="GO" id="GO:0046872">
    <property type="term" value="F:metal ion binding"/>
    <property type="evidence" value="ECO:0007669"/>
    <property type="project" value="UniProtKB-KW"/>
</dbReference>
<feature type="repeat" description="WD" evidence="8">
    <location>
        <begin position="179"/>
        <end position="220"/>
    </location>
</feature>
<evidence type="ECO:0000313" key="13">
    <source>
        <dbReference type="EMBL" id="KAJ3439836.1"/>
    </source>
</evidence>
<evidence type="ECO:0000313" key="14">
    <source>
        <dbReference type="Proteomes" id="UP001146793"/>
    </source>
</evidence>
<dbReference type="Gene3D" id="3.10.20.740">
    <property type="match status" value="1"/>
</dbReference>
<reference evidence="13" key="1">
    <citation type="submission" date="2022-08" db="EMBL/GenBank/DDBJ databases">
        <title>Novel sulphate-reducing endosymbionts in the free-living metamonad Anaeramoeba.</title>
        <authorList>
            <person name="Jerlstrom-Hultqvist J."/>
            <person name="Cepicka I."/>
            <person name="Gallot-Lavallee L."/>
            <person name="Salas-Leiva D."/>
            <person name="Curtis B.A."/>
            <person name="Zahonova K."/>
            <person name="Pipaliya S."/>
            <person name="Dacks J."/>
            <person name="Roger A.J."/>
        </authorList>
    </citation>
    <scope>NUCLEOTIDE SEQUENCE</scope>
    <source>
        <strain evidence="13">Busselton2</strain>
    </source>
</reference>
<dbReference type="InterPro" id="IPR020472">
    <property type="entry name" value="WD40_PAC1"/>
</dbReference>
<evidence type="ECO:0000256" key="8">
    <source>
        <dbReference type="PROSITE-ProRule" id="PRU00221"/>
    </source>
</evidence>
<dbReference type="Pfam" id="PF13510">
    <property type="entry name" value="Fer2_4"/>
    <property type="match status" value="1"/>
</dbReference>
<dbReference type="PROSITE" id="PS50902">
    <property type="entry name" value="FLAVODOXIN_LIKE"/>
    <property type="match status" value="1"/>
</dbReference>
<dbReference type="GO" id="GO:0010181">
    <property type="term" value="F:FMN binding"/>
    <property type="evidence" value="ECO:0007669"/>
    <property type="project" value="InterPro"/>
</dbReference>
<accession>A0AAV7ZFJ0</accession>
<evidence type="ECO:0000256" key="6">
    <source>
        <dbReference type="ARBA" id="ARBA00023004"/>
    </source>
</evidence>
<feature type="repeat" description="WD" evidence="8">
    <location>
        <begin position="137"/>
        <end position="178"/>
    </location>
</feature>
<evidence type="ECO:0000256" key="1">
    <source>
        <dbReference type="ARBA" id="ARBA00006596"/>
    </source>
</evidence>
<dbReference type="PROSITE" id="PS51379">
    <property type="entry name" value="4FE4S_FER_2"/>
    <property type="match status" value="2"/>
</dbReference>
<name>A0AAV7ZFJ0_9EUKA</name>
<dbReference type="SUPFAM" id="SSF52218">
    <property type="entry name" value="Flavoproteins"/>
    <property type="match status" value="1"/>
</dbReference>
<evidence type="ECO:0000259" key="12">
    <source>
        <dbReference type="PROSITE" id="PS51379"/>
    </source>
</evidence>
<dbReference type="CDD" id="cd00200">
    <property type="entry name" value="WD40"/>
    <property type="match status" value="1"/>
</dbReference>
<dbReference type="InterPro" id="IPR004108">
    <property type="entry name" value="Fe_hydrogenase_lsu_C"/>
</dbReference>
<evidence type="ECO:0000259" key="11">
    <source>
        <dbReference type="PROSITE" id="PS51085"/>
    </source>
</evidence>
<proteinExistence type="inferred from homology"/>
<evidence type="ECO:0000256" key="2">
    <source>
        <dbReference type="ARBA" id="ARBA00022485"/>
    </source>
</evidence>
<keyword evidence="6" id="KW-0408">Iron</keyword>
<feature type="domain" description="2Fe-2S ferredoxin-type" evidence="11">
    <location>
        <begin position="375"/>
        <end position="457"/>
    </location>
</feature>
<evidence type="ECO:0000256" key="9">
    <source>
        <dbReference type="SAM" id="MobiDB-lite"/>
    </source>
</evidence>
<dbReference type="FunFam" id="3.30.70.20:FF:000035">
    <property type="entry name" value="Iron hydrogenase 1"/>
    <property type="match status" value="1"/>
</dbReference>
<dbReference type="CDD" id="cd00207">
    <property type="entry name" value="fer2"/>
    <property type="match status" value="1"/>
</dbReference>
<dbReference type="Pfam" id="PF00037">
    <property type="entry name" value="Fer4"/>
    <property type="match status" value="1"/>
</dbReference>
<dbReference type="InterPro" id="IPR001041">
    <property type="entry name" value="2Fe-2S_ferredoxin-type"/>
</dbReference>
<keyword evidence="3 8" id="KW-0853">WD repeat</keyword>
<dbReference type="Gene3D" id="3.40.950.10">
    <property type="entry name" value="Fe-only Hydrogenase (Larger Subunit), Chain L, domain 3"/>
    <property type="match status" value="1"/>
</dbReference>
<dbReference type="AlphaFoldDB" id="A0AAV7ZFJ0"/>
<dbReference type="SUPFAM" id="SSF54292">
    <property type="entry name" value="2Fe-2S ferredoxin-like"/>
    <property type="match status" value="1"/>
</dbReference>
<keyword evidence="2" id="KW-0004">4Fe-4S</keyword>
<dbReference type="PROSITE" id="PS00678">
    <property type="entry name" value="WD_REPEATS_1"/>
    <property type="match status" value="1"/>
</dbReference>
<dbReference type="PRINTS" id="PR00320">
    <property type="entry name" value="GPROTEINBRPT"/>
</dbReference>
<evidence type="ECO:0000256" key="5">
    <source>
        <dbReference type="ARBA" id="ARBA00022737"/>
    </source>
</evidence>
<gene>
    <name evidence="13" type="ORF">M0812_15876</name>
</gene>
<dbReference type="PROSITE" id="PS51085">
    <property type="entry name" value="2FE2S_FER_2"/>
    <property type="match status" value="1"/>
</dbReference>
<dbReference type="InterPro" id="IPR036322">
    <property type="entry name" value="WD40_repeat_dom_sf"/>
</dbReference>
<dbReference type="InterPro" id="IPR036010">
    <property type="entry name" value="2Fe-2S_ferredoxin-like_sf"/>
</dbReference>
<dbReference type="EMBL" id="JANTQA010000032">
    <property type="protein sequence ID" value="KAJ3439836.1"/>
    <property type="molecule type" value="Genomic_DNA"/>
</dbReference>
<dbReference type="Pfam" id="PF00258">
    <property type="entry name" value="Flavodoxin_1"/>
    <property type="match status" value="1"/>
</dbReference>
<evidence type="ECO:0000256" key="3">
    <source>
        <dbReference type="ARBA" id="ARBA00022574"/>
    </source>
</evidence>
<dbReference type="Gene3D" id="2.130.10.10">
    <property type="entry name" value="YVTN repeat-like/Quinoprotein amine dehydrogenase"/>
    <property type="match status" value="2"/>
</dbReference>
<dbReference type="SMART" id="SM00320">
    <property type="entry name" value="WD40"/>
    <property type="match status" value="8"/>
</dbReference>
<feature type="domain" description="Flavodoxin-like" evidence="10">
    <location>
        <begin position="1109"/>
        <end position="1252"/>
    </location>
</feature>
<feature type="compositionally biased region" description="Acidic residues" evidence="9">
    <location>
        <begin position="506"/>
        <end position="525"/>
    </location>
</feature>
<dbReference type="PROSITE" id="PS50294">
    <property type="entry name" value="WD_REPEATS_REGION"/>
    <property type="match status" value="4"/>
</dbReference>
<dbReference type="Gene3D" id="3.40.50.1780">
    <property type="match status" value="1"/>
</dbReference>
<dbReference type="SUPFAM" id="SSF54862">
    <property type="entry name" value="4Fe-4S ferredoxins"/>
    <property type="match status" value="1"/>
</dbReference>
<dbReference type="PROSITE" id="PS50082">
    <property type="entry name" value="WD_REPEATS_2"/>
    <property type="match status" value="4"/>
</dbReference>
<dbReference type="GO" id="GO:0051539">
    <property type="term" value="F:4 iron, 4 sulfur cluster binding"/>
    <property type="evidence" value="ECO:0007669"/>
    <property type="project" value="UniProtKB-KW"/>
</dbReference>
<feature type="region of interest" description="Disordered" evidence="9">
    <location>
        <begin position="494"/>
        <end position="531"/>
    </location>
</feature>
<feature type="repeat" description="WD" evidence="8">
    <location>
        <begin position="262"/>
        <end position="301"/>
    </location>
</feature>
<dbReference type="Gene3D" id="4.10.260.20">
    <property type="entry name" value="Iron hydrogenase, small subunit"/>
    <property type="match status" value="1"/>
</dbReference>
<dbReference type="InterPro" id="IPR017900">
    <property type="entry name" value="4Fe4S_Fe_S_CS"/>
</dbReference>
<protein>
    <submittedName>
        <fullName evidence="13">Iron hydrogenase</fullName>
    </submittedName>
</protein>
<dbReference type="PRINTS" id="PR00369">
    <property type="entry name" value="FLAVODOXIN"/>
</dbReference>
<keyword evidence="5" id="KW-0677">Repeat</keyword>
<evidence type="ECO:0000256" key="4">
    <source>
        <dbReference type="ARBA" id="ARBA00022723"/>
    </source>
</evidence>
<keyword evidence="7" id="KW-0411">Iron-sulfur</keyword>
<dbReference type="PROSITE" id="PS00198">
    <property type="entry name" value="4FE4S_FER_1"/>
    <property type="match status" value="1"/>
</dbReference>
<organism evidence="13 14">
    <name type="scientific">Anaeramoeba flamelloides</name>
    <dbReference type="NCBI Taxonomy" id="1746091"/>
    <lineage>
        <taxon>Eukaryota</taxon>
        <taxon>Metamonada</taxon>
        <taxon>Anaeramoebidae</taxon>
        <taxon>Anaeramoeba</taxon>
    </lineage>
</organism>
<dbReference type="SUPFAM" id="SSF75011">
    <property type="entry name" value="3-carboxy-cis,cis-mucoante lactonizing enzyme"/>
    <property type="match status" value="1"/>
</dbReference>
<keyword evidence="4" id="KW-0479">Metal-binding</keyword>
<feature type="domain" description="4Fe-4S ferredoxin-type" evidence="12">
    <location>
        <begin position="606"/>
        <end position="635"/>
    </location>
</feature>
<sequence>MSKIKKKQVLSPLLVLKGHTQSVNTITTDSTRCYSGSNDKTIRIWSLETGYCNSQLIGHEGSITSIRQYDGILYSCDSAGILKSWKTSNDELKLTFRGHTQRITTFFVDKHFGLFSASSDTSIISWDTNDGTIKQKFEGHDDYISQVHLEPKSETLYSTSFDKTLVSWDLITGQIEHKFVGHKDWILTMKYDKESNLIYTGSQDKTVRIWDPRTRECVQILNGHKYAIGRLEIYKKFLYTGSWDSTIGVFNLAKPKKNPLFLTGHRGKVRSLRIFEDLLYSGSNDGLIRVWSLKNHKCRAILKGHSSTVISIQIPNDQMTISCAEEKRILRWPSSAAIRERSEDNRKIIFQKEKQALEFSRNQDFELGSKFKEKEYVKIIIDDKEFKVKSHWNVLQACRKNKYEIPSLCYHPVLGPVGSCKCCVVEIESNTTGEFKSACACATEVWDGMNIRTDSPQIRDQLMDSIANLKLKQTHRSLINNIFNSPINNILNLNKKNKKKNNNNNNDDDDDDKDYENEKNDDDDDNNYKSKNQSLGIYQELTSLDKLIEKTKKRFKDESNNAISVNMSQCIDCTRCLRVCKGLQGLDIFGYKSTNSDKLISSINTRNTFLKDSECIACGQCTLYCPSGALQEIDQTKKFIKILEENKKLIVVALAPSARISMSELFGQEPGELTTGQCVHLLKLLGFHKIFDLQFFADLTIVEEANELVERLTDPKSKFPMFTSCCPSWINLVEKKFPEFIPNISTCRSPQQMFGSVIKNIYSKTVRKKPKDIFCVTIVPCTSKKQELLREEFINPETGVKDIDLSLTVREIGRLINRQKNIFSELTERSFDKPFSVSSSSGSLFSSSGGVMESAIKTAFSIYNNGTFKKTERTINLNTDQKKSKKLKKSKNGRVNGNGNGNGNENGNKDKNINHKSNKIINHKTKILNNIKLDESFSKPLRKNINIKETTVQINDKLTIKIAAVSGGKTIQKLLKQIKKGNYKAHFIEVMACPGGCIGGGGQPRSELNIVPIRKKSLYKREKTMKIKTAHDNPVIQTLYKNIFKTPNSKLSRKYLHTSYQKQIIKSNHKKMEKIKNKSKNRNKFLLNKKLTKIPRSKSDLEFTIKNSFLILYGSQTGTAEKAAIKISHYADSQKHKIRLMEMNEFGPPINLQLERLVVFVTSTFWDGNFPENASKFWKKLKSLPPNSLKNLKVAVFGLGSKQYTRFNNSAKRLNQKLIELGAKEVISIGLGDREDKNGYLTELIPWLELLGKVLKKYKFGRFK</sequence>
<dbReference type="InterPro" id="IPR001094">
    <property type="entry name" value="Flavdoxin-like"/>
</dbReference>
<dbReference type="InterPro" id="IPR019775">
    <property type="entry name" value="WD40_repeat_CS"/>
</dbReference>
<dbReference type="InterPro" id="IPR017896">
    <property type="entry name" value="4Fe4S_Fe-S-bd"/>
</dbReference>
<dbReference type="Pfam" id="PF02256">
    <property type="entry name" value="Fe_hyd_SSU"/>
    <property type="match status" value="1"/>
</dbReference>
<dbReference type="SMART" id="SM00902">
    <property type="entry name" value="Fe_hyd_SSU"/>
    <property type="match status" value="1"/>
</dbReference>
<dbReference type="Pfam" id="PF02906">
    <property type="entry name" value="Fe_hyd_lg_C"/>
    <property type="match status" value="2"/>
</dbReference>
<dbReference type="SUPFAM" id="SSF50978">
    <property type="entry name" value="WD40 repeat-like"/>
    <property type="match status" value="1"/>
</dbReference>
<evidence type="ECO:0000259" key="10">
    <source>
        <dbReference type="PROSITE" id="PS50902"/>
    </source>
</evidence>